<dbReference type="InterPro" id="IPR036396">
    <property type="entry name" value="Cyt_P450_sf"/>
</dbReference>
<dbReference type="Proteomes" id="UP001441944">
    <property type="component" value="Unassembled WGS sequence"/>
</dbReference>
<dbReference type="PANTHER" id="PTHR46696:SF1">
    <property type="entry name" value="CYTOCHROME P450 YJIB-RELATED"/>
    <property type="match status" value="1"/>
</dbReference>
<dbReference type="InterPro" id="IPR017972">
    <property type="entry name" value="Cyt_P450_CS"/>
</dbReference>
<evidence type="ECO:0000313" key="3">
    <source>
        <dbReference type="EMBL" id="GAA6195698.1"/>
    </source>
</evidence>
<evidence type="ECO:0000256" key="2">
    <source>
        <dbReference type="RuleBase" id="RU000461"/>
    </source>
</evidence>
<dbReference type="InterPro" id="IPR001128">
    <property type="entry name" value="Cyt_P450"/>
</dbReference>
<keyword evidence="2" id="KW-0349">Heme</keyword>
<sequence>MERAERYDIDLDRFWQDPYPDLAQMRKRAAVVYVPQLQAYLITRRDDIFHQEKKVAVFSSEQPDGLMVQLMGENMMRKDGDAHMQERRAIFPTVSPKTVRDHWLAQFQTLTQDVLAELVPRGGCDLVRDYAMVVSGEALKRITGLTNLTAFEMDQVSQHMIDGCANYAGDADIERRCHAATDRIDACISARLAQPLDPEDRSLLAVQQRAGLKDAAIRANIKLAISGGQNEPRDAIAGTVWALLRHRDQLQQVLSGQISWMQAFEEYARWISPIGMSPRRVAQEYQLQGATLLPGDRVFLMYGSGNRDERIFERPDVFDLHRDCAAAISFGAGPHFCAGAWLSKALISQVALPMLFEAAQDLRLSGDTQFGGWAFRGPISVPVTWSVPPN</sequence>
<accession>A0ABQ0AIN6</accession>
<proteinExistence type="inferred from homology"/>
<organism evidence="3 4">
    <name type="scientific">Pseudophaeobacter arcticus</name>
    <dbReference type="NCBI Taxonomy" id="385492"/>
    <lineage>
        <taxon>Bacteria</taxon>
        <taxon>Pseudomonadati</taxon>
        <taxon>Pseudomonadota</taxon>
        <taxon>Alphaproteobacteria</taxon>
        <taxon>Rhodobacterales</taxon>
        <taxon>Paracoccaceae</taxon>
        <taxon>Pseudophaeobacter</taxon>
    </lineage>
</organism>
<dbReference type="SUPFAM" id="SSF48264">
    <property type="entry name" value="Cytochrome P450"/>
    <property type="match status" value="1"/>
</dbReference>
<reference evidence="3 4" key="1">
    <citation type="submission" date="2024-04" db="EMBL/GenBank/DDBJ databases">
        <title>Draft genome sequence of Pseudophaeobacter arcticus NBRC 116598.</title>
        <authorList>
            <person name="Miyakawa T."/>
            <person name="Kusuya Y."/>
            <person name="Miura T."/>
        </authorList>
    </citation>
    <scope>NUCLEOTIDE SEQUENCE [LARGE SCALE GENOMIC DNA]</scope>
    <source>
        <strain evidence="3 4">SU-CL00105</strain>
    </source>
</reference>
<comment type="similarity">
    <text evidence="1 2">Belongs to the cytochrome P450 family.</text>
</comment>
<dbReference type="Gene3D" id="1.10.630.10">
    <property type="entry name" value="Cytochrome P450"/>
    <property type="match status" value="1"/>
</dbReference>
<evidence type="ECO:0000313" key="4">
    <source>
        <dbReference type="Proteomes" id="UP001441944"/>
    </source>
</evidence>
<dbReference type="PRINTS" id="PR00359">
    <property type="entry name" value="BP450"/>
</dbReference>
<dbReference type="PANTHER" id="PTHR46696">
    <property type="entry name" value="P450, PUTATIVE (EUROFUNG)-RELATED"/>
    <property type="match status" value="1"/>
</dbReference>
<dbReference type="Pfam" id="PF00067">
    <property type="entry name" value="p450"/>
    <property type="match status" value="1"/>
</dbReference>
<keyword evidence="2" id="KW-0408">Iron</keyword>
<keyword evidence="2" id="KW-0503">Monooxygenase</keyword>
<keyword evidence="2" id="KW-0560">Oxidoreductase</keyword>
<name>A0ABQ0AIN6_9RHOB</name>
<keyword evidence="4" id="KW-1185">Reference proteome</keyword>
<dbReference type="InterPro" id="IPR002397">
    <property type="entry name" value="Cyt_P450_B"/>
</dbReference>
<evidence type="ECO:0000256" key="1">
    <source>
        <dbReference type="ARBA" id="ARBA00010617"/>
    </source>
</evidence>
<gene>
    <name evidence="3" type="ORF">NBRC116598_11420</name>
</gene>
<comment type="caution">
    <text evidence="3">The sequence shown here is derived from an EMBL/GenBank/DDBJ whole genome shotgun (WGS) entry which is preliminary data.</text>
</comment>
<dbReference type="PROSITE" id="PS00086">
    <property type="entry name" value="CYTOCHROME_P450"/>
    <property type="match status" value="1"/>
</dbReference>
<dbReference type="EMBL" id="BAABWU010000003">
    <property type="protein sequence ID" value="GAA6195698.1"/>
    <property type="molecule type" value="Genomic_DNA"/>
</dbReference>
<keyword evidence="2" id="KW-0479">Metal-binding</keyword>
<protein>
    <submittedName>
        <fullName evidence="3">Cytochrome P450</fullName>
    </submittedName>
</protein>